<comment type="caution">
    <text evidence="1">The sequence shown here is derived from an EMBL/GenBank/DDBJ whole genome shotgun (WGS) entry which is preliminary data.</text>
</comment>
<reference evidence="1 2" key="1">
    <citation type="submission" date="2021-06" db="EMBL/GenBank/DDBJ databases">
        <authorList>
            <person name="Palmer J.M."/>
        </authorList>
    </citation>
    <scope>NUCLEOTIDE SEQUENCE [LARGE SCALE GENOMIC DNA]</scope>
    <source>
        <strain evidence="1 2">XC_2019</strain>
        <tissue evidence="1">Muscle</tissue>
    </source>
</reference>
<feature type="non-terminal residue" evidence="1">
    <location>
        <position position="1"/>
    </location>
</feature>
<organism evidence="1 2">
    <name type="scientific">Xenoophorus captivus</name>
    <dbReference type="NCBI Taxonomy" id="1517983"/>
    <lineage>
        <taxon>Eukaryota</taxon>
        <taxon>Metazoa</taxon>
        <taxon>Chordata</taxon>
        <taxon>Craniata</taxon>
        <taxon>Vertebrata</taxon>
        <taxon>Euteleostomi</taxon>
        <taxon>Actinopterygii</taxon>
        <taxon>Neopterygii</taxon>
        <taxon>Teleostei</taxon>
        <taxon>Neoteleostei</taxon>
        <taxon>Acanthomorphata</taxon>
        <taxon>Ovalentaria</taxon>
        <taxon>Atherinomorphae</taxon>
        <taxon>Cyprinodontiformes</taxon>
        <taxon>Goodeidae</taxon>
        <taxon>Xenoophorus</taxon>
    </lineage>
</organism>
<protein>
    <submittedName>
        <fullName evidence="1">Uncharacterized protein</fullName>
    </submittedName>
</protein>
<evidence type="ECO:0000313" key="2">
    <source>
        <dbReference type="Proteomes" id="UP001434883"/>
    </source>
</evidence>
<keyword evidence="2" id="KW-1185">Reference proteome</keyword>
<sequence>KVELHGKLIEVDYSVPKKLRPTPARSKMSIVHVTGRMHPIGRVYVQLLDLESLLPCNKKNGALKRNLRHVCEVHERVIRTELAPCAHVCVWRVKECTLSLNSET</sequence>
<proteinExistence type="predicted"/>
<dbReference type="Proteomes" id="UP001434883">
    <property type="component" value="Unassembled WGS sequence"/>
</dbReference>
<evidence type="ECO:0000313" key="1">
    <source>
        <dbReference type="EMBL" id="MEQ2209215.1"/>
    </source>
</evidence>
<dbReference type="EMBL" id="JAHRIN010051086">
    <property type="protein sequence ID" value="MEQ2209215.1"/>
    <property type="molecule type" value="Genomic_DNA"/>
</dbReference>
<name>A0ABV0RM11_9TELE</name>
<gene>
    <name evidence="1" type="ORF">XENOCAPTIV_026739</name>
</gene>
<accession>A0ABV0RM11</accession>